<evidence type="ECO:0000313" key="2">
    <source>
        <dbReference type="EMBL" id="EWM21693.1"/>
    </source>
</evidence>
<sequence>MLPSPSPRGGYKWLHAGSARIFWECSLFCFFLADRENTNGCGPAFLPLESTINNSYRQKNTHPIALDYCKVGAGVERRGLPSLHPIFPRISPPHFYFSRINIPFRPHPSAASRSPPSPLPLLPFLPPPSSPSWSCTKDAAKPVLRPSRGPPSPCASSTRRNPRFLRASRAIFPSL</sequence>
<keyword evidence="3" id="KW-1185">Reference proteome</keyword>
<dbReference type="Proteomes" id="UP000019335">
    <property type="component" value="Unassembled WGS sequence"/>
</dbReference>
<dbReference type="AlphaFoldDB" id="W7TDR7"/>
<organism evidence="2 3">
    <name type="scientific">Nannochloropsis gaditana</name>
    <dbReference type="NCBI Taxonomy" id="72520"/>
    <lineage>
        <taxon>Eukaryota</taxon>
        <taxon>Sar</taxon>
        <taxon>Stramenopiles</taxon>
        <taxon>Ochrophyta</taxon>
        <taxon>Eustigmatophyceae</taxon>
        <taxon>Eustigmatales</taxon>
        <taxon>Monodopsidaceae</taxon>
        <taxon>Nannochloropsis</taxon>
    </lineage>
</organism>
<comment type="caution">
    <text evidence="2">The sequence shown here is derived from an EMBL/GenBank/DDBJ whole genome shotgun (WGS) entry which is preliminary data.</text>
</comment>
<accession>W7TDR7</accession>
<evidence type="ECO:0000313" key="3">
    <source>
        <dbReference type="Proteomes" id="UP000019335"/>
    </source>
</evidence>
<evidence type="ECO:0000256" key="1">
    <source>
        <dbReference type="SAM" id="MobiDB-lite"/>
    </source>
</evidence>
<feature type="region of interest" description="Disordered" evidence="1">
    <location>
        <begin position="130"/>
        <end position="162"/>
    </location>
</feature>
<dbReference type="EMBL" id="AZIL01002408">
    <property type="protein sequence ID" value="EWM21693.1"/>
    <property type="molecule type" value="Genomic_DNA"/>
</dbReference>
<name>W7TDR7_9STRA</name>
<protein>
    <submittedName>
        <fullName evidence="2">Uncharacterized protein</fullName>
    </submittedName>
</protein>
<reference evidence="2 3" key="1">
    <citation type="journal article" date="2014" name="Mol. Plant">
        <title>Chromosome Scale Genome Assembly and Transcriptome Profiling of Nannochloropsis gaditana in Nitrogen Depletion.</title>
        <authorList>
            <person name="Corteggiani Carpinelli E."/>
            <person name="Telatin A."/>
            <person name="Vitulo N."/>
            <person name="Forcato C."/>
            <person name="D'Angelo M."/>
            <person name="Schiavon R."/>
            <person name="Vezzi A."/>
            <person name="Giacometti G.M."/>
            <person name="Morosinotto T."/>
            <person name="Valle G."/>
        </authorList>
    </citation>
    <scope>NUCLEOTIDE SEQUENCE [LARGE SCALE GENOMIC DNA]</scope>
    <source>
        <strain evidence="2 3">B-31</strain>
    </source>
</reference>
<proteinExistence type="predicted"/>
<gene>
    <name evidence="2" type="ORF">Naga_102003g1</name>
</gene>